<dbReference type="EMBL" id="LIIN01000090">
    <property type="protein sequence ID" value="KZX20536.1"/>
    <property type="molecule type" value="Genomic_DNA"/>
</dbReference>
<feature type="compositionally biased region" description="Basic and acidic residues" evidence="1">
    <location>
        <begin position="1"/>
        <end position="16"/>
    </location>
</feature>
<evidence type="ECO:0000256" key="1">
    <source>
        <dbReference type="SAM" id="MobiDB-lite"/>
    </source>
</evidence>
<keyword evidence="3" id="KW-1185">Reference proteome</keyword>
<sequence length="68" mass="7685">MRQPEGEHPRDRRVFDSTEIGGGDDGLAVQWRLLELAHREVLAQGAVRAAAVVLEIERFRDAHVVLLR</sequence>
<comment type="caution">
    <text evidence="2">The sequence shown here is derived from an EMBL/GenBank/DDBJ whole genome shotgun (WGS) entry which is preliminary data.</text>
</comment>
<name>A0A166HG57_9MICO</name>
<reference evidence="2 3" key="1">
    <citation type="submission" date="2015-08" db="EMBL/GenBank/DDBJ databases">
        <title>Draft Genome Sequence of Rathayibacter sp. Strain VKM Ac-2596 Isolated from Leaf Gall Induced by Plant-Parasitic Nematodes.</title>
        <authorList>
            <person name="Vasilenko O.V."/>
            <person name="Starodumova I.P."/>
            <person name="Tarlachkov S.V."/>
            <person name="Dorofeeva L.V."/>
            <person name="Evtushenko L.I."/>
        </authorList>
    </citation>
    <scope>NUCLEOTIDE SEQUENCE [LARGE SCALE GENOMIC DNA]</scope>
    <source>
        <strain evidence="2 3">VKM Ac-2596</strain>
    </source>
</reference>
<dbReference type="AlphaFoldDB" id="A0A166HG57"/>
<evidence type="ECO:0000313" key="2">
    <source>
        <dbReference type="EMBL" id="KZX20536.1"/>
    </source>
</evidence>
<accession>A0A166HG57</accession>
<protein>
    <submittedName>
        <fullName evidence="2">Uncharacterized protein</fullName>
    </submittedName>
</protein>
<evidence type="ECO:0000313" key="3">
    <source>
        <dbReference type="Proteomes" id="UP000076717"/>
    </source>
</evidence>
<dbReference type="Proteomes" id="UP000076717">
    <property type="component" value="Unassembled WGS sequence"/>
</dbReference>
<feature type="region of interest" description="Disordered" evidence="1">
    <location>
        <begin position="1"/>
        <end position="23"/>
    </location>
</feature>
<proteinExistence type="predicted"/>
<gene>
    <name evidence="2" type="ORF">ACH61_02339</name>
</gene>
<organism evidence="2 3">
    <name type="scientific">Rathayibacter tanaceti</name>
    <dbReference type="NCBI Taxonomy" id="1671680"/>
    <lineage>
        <taxon>Bacteria</taxon>
        <taxon>Bacillati</taxon>
        <taxon>Actinomycetota</taxon>
        <taxon>Actinomycetes</taxon>
        <taxon>Micrococcales</taxon>
        <taxon>Microbacteriaceae</taxon>
        <taxon>Rathayibacter</taxon>
    </lineage>
</organism>